<accession>A0A350P7L7</accession>
<proteinExistence type="predicted"/>
<sequence length="99" mass="11308">MSIYKEMFNGSDYVPERDDVRLSGQIKRVHDLMIDGLPRTLRQISNATGDPEASVSAQLRHLKKERFGGFIVEKEHIGNGLYRYWMMSPPEKGQGVLDV</sequence>
<reference evidence="1 2" key="1">
    <citation type="journal article" date="2018" name="Nat. Biotechnol.">
        <title>A standardized bacterial taxonomy based on genome phylogeny substantially revises the tree of life.</title>
        <authorList>
            <person name="Parks D.H."/>
            <person name="Chuvochina M."/>
            <person name="Waite D.W."/>
            <person name="Rinke C."/>
            <person name="Skarshewski A."/>
            <person name="Chaumeil P.A."/>
            <person name="Hugenholtz P."/>
        </authorList>
    </citation>
    <scope>NUCLEOTIDE SEQUENCE [LARGE SCALE GENOMIC DNA]</scope>
    <source>
        <strain evidence="1">UBA11978</strain>
    </source>
</reference>
<evidence type="ECO:0000313" key="1">
    <source>
        <dbReference type="EMBL" id="HAW77284.1"/>
    </source>
</evidence>
<evidence type="ECO:0000313" key="2">
    <source>
        <dbReference type="Proteomes" id="UP000263517"/>
    </source>
</evidence>
<organism evidence="1 2">
    <name type="scientific">Alteromonas australica</name>
    <dbReference type="NCBI Taxonomy" id="589873"/>
    <lineage>
        <taxon>Bacteria</taxon>
        <taxon>Pseudomonadati</taxon>
        <taxon>Pseudomonadota</taxon>
        <taxon>Gammaproteobacteria</taxon>
        <taxon>Alteromonadales</taxon>
        <taxon>Alteromonadaceae</taxon>
        <taxon>Alteromonas/Salinimonas group</taxon>
        <taxon>Alteromonas</taxon>
    </lineage>
</organism>
<gene>
    <name evidence="1" type="ORF">DCW74_16295</name>
</gene>
<dbReference type="AlphaFoldDB" id="A0A350P7L7"/>
<dbReference type="EMBL" id="DNAN01000574">
    <property type="protein sequence ID" value="HAW77284.1"/>
    <property type="molecule type" value="Genomic_DNA"/>
</dbReference>
<protein>
    <submittedName>
        <fullName evidence="1">Uncharacterized protein</fullName>
    </submittedName>
</protein>
<dbReference type="Proteomes" id="UP000263517">
    <property type="component" value="Unassembled WGS sequence"/>
</dbReference>
<comment type="caution">
    <text evidence="1">The sequence shown here is derived from an EMBL/GenBank/DDBJ whole genome shotgun (WGS) entry which is preliminary data.</text>
</comment>
<name>A0A350P7L7_9ALTE</name>